<accession>A0AA88VBX6</accession>
<evidence type="ECO:0000256" key="1">
    <source>
        <dbReference type="SAM" id="Phobius"/>
    </source>
</evidence>
<comment type="caution">
    <text evidence="2">The sequence shown here is derived from an EMBL/GenBank/DDBJ whole genome shotgun (WGS) entry which is preliminary data.</text>
</comment>
<dbReference type="AlphaFoldDB" id="A0AA88VBX6"/>
<keyword evidence="1" id="KW-1133">Transmembrane helix</keyword>
<dbReference type="Proteomes" id="UP001188597">
    <property type="component" value="Unassembled WGS sequence"/>
</dbReference>
<name>A0AA88VBX6_9ASTE</name>
<reference evidence="2" key="1">
    <citation type="submission" date="2022-12" db="EMBL/GenBank/DDBJ databases">
        <title>Draft genome assemblies for two species of Escallonia (Escalloniales).</title>
        <authorList>
            <person name="Chanderbali A."/>
            <person name="Dervinis C."/>
            <person name="Anghel I."/>
            <person name="Soltis D."/>
            <person name="Soltis P."/>
            <person name="Zapata F."/>
        </authorList>
    </citation>
    <scope>NUCLEOTIDE SEQUENCE</scope>
    <source>
        <strain evidence="2">UCBG64.0493</strain>
        <tissue evidence="2">Leaf</tissue>
    </source>
</reference>
<keyword evidence="1" id="KW-0472">Membrane</keyword>
<sequence length="131" mass="14846">MSCSTHVHKLLQINESTMARSILVLYSLSRRRVSDSLRGFFFIPTGLALFTSLFILLYIFTTSNLFIHPHQTPLHPKQSTGSSTISLPANPVSRTPFHDPAKSWSLDFPRPVEYEQHQMESNGMIDSHSLC</sequence>
<proteinExistence type="predicted"/>
<evidence type="ECO:0000313" key="3">
    <source>
        <dbReference type="Proteomes" id="UP001188597"/>
    </source>
</evidence>
<gene>
    <name evidence="2" type="ORF">RJ639_017727</name>
</gene>
<keyword evidence="3" id="KW-1185">Reference proteome</keyword>
<organism evidence="2 3">
    <name type="scientific">Escallonia herrerae</name>
    <dbReference type="NCBI Taxonomy" id="1293975"/>
    <lineage>
        <taxon>Eukaryota</taxon>
        <taxon>Viridiplantae</taxon>
        <taxon>Streptophyta</taxon>
        <taxon>Embryophyta</taxon>
        <taxon>Tracheophyta</taxon>
        <taxon>Spermatophyta</taxon>
        <taxon>Magnoliopsida</taxon>
        <taxon>eudicotyledons</taxon>
        <taxon>Gunneridae</taxon>
        <taxon>Pentapetalae</taxon>
        <taxon>asterids</taxon>
        <taxon>campanulids</taxon>
        <taxon>Escalloniales</taxon>
        <taxon>Escalloniaceae</taxon>
        <taxon>Escallonia</taxon>
    </lineage>
</organism>
<dbReference type="EMBL" id="JAVXUP010002067">
    <property type="protein sequence ID" value="KAK3005906.1"/>
    <property type="molecule type" value="Genomic_DNA"/>
</dbReference>
<evidence type="ECO:0000313" key="2">
    <source>
        <dbReference type="EMBL" id="KAK3005906.1"/>
    </source>
</evidence>
<protein>
    <submittedName>
        <fullName evidence="2">Uncharacterized protein</fullName>
    </submittedName>
</protein>
<keyword evidence="1" id="KW-0812">Transmembrane</keyword>
<feature type="transmembrane region" description="Helical" evidence="1">
    <location>
        <begin position="39"/>
        <end position="60"/>
    </location>
</feature>